<accession>A0A6J4KWB1</accession>
<feature type="non-terminal residue" evidence="2">
    <location>
        <position position="118"/>
    </location>
</feature>
<reference evidence="2" key="1">
    <citation type="submission" date="2020-02" db="EMBL/GenBank/DDBJ databases">
        <authorList>
            <person name="Meier V. D."/>
        </authorList>
    </citation>
    <scope>NUCLEOTIDE SEQUENCE</scope>
    <source>
        <strain evidence="2">AVDCRST_MAG24</strain>
    </source>
</reference>
<name>A0A6J4KWB1_9ACTN</name>
<feature type="region of interest" description="Disordered" evidence="1">
    <location>
        <begin position="1"/>
        <end position="118"/>
    </location>
</feature>
<dbReference type="AlphaFoldDB" id="A0A6J4KWB1"/>
<dbReference type="EMBL" id="CADCUF010000016">
    <property type="protein sequence ID" value="CAA9316195.1"/>
    <property type="molecule type" value="Genomic_DNA"/>
</dbReference>
<evidence type="ECO:0000313" key="2">
    <source>
        <dbReference type="EMBL" id="CAA9316195.1"/>
    </source>
</evidence>
<gene>
    <name evidence="2" type="ORF">AVDCRST_MAG24-96</name>
</gene>
<feature type="compositionally biased region" description="Basic and acidic residues" evidence="1">
    <location>
        <begin position="109"/>
        <end position="118"/>
    </location>
</feature>
<evidence type="ECO:0000256" key="1">
    <source>
        <dbReference type="SAM" id="MobiDB-lite"/>
    </source>
</evidence>
<proteinExistence type="predicted"/>
<feature type="compositionally biased region" description="Basic residues" evidence="1">
    <location>
        <begin position="89"/>
        <end position="101"/>
    </location>
</feature>
<protein>
    <submittedName>
        <fullName evidence="2">Transcriptional regulator, PadR family</fullName>
    </submittedName>
</protein>
<sequence>GRPVAGRLAARRAAVVRARRGRRAGDVRLRGGPAPARGRARDDQGRDALPGPHPPRAGGPGLLQLAAGRGRPRPQVLLAHRCRPDRARAAHRRVAGLHRPRCPGARPGSPDRREGHEV</sequence>
<feature type="compositionally biased region" description="Low complexity" evidence="1">
    <location>
        <begin position="1"/>
        <end position="16"/>
    </location>
</feature>
<feature type="non-terminal residue" evidence="2">
    <location>
        <position position="1"/>
    </location>
</feature>
<organism evidence="2">
    <name type="scientific">uncultured Nocardioidaceae bacterium</name>
    <dbReference type="NCBI Taxonomy" id="253824"/>
    <lineage>
        <taxon>Bacteria</taxon>
        <taxon>Bacillati</taxon>
        <taxon>Actinomycetota</taxon>
        <taxon>Actinomycetes</taxon>
        <taxon>Propionibacteriales</taxon>
        <taxon>Nocardioidaceae</taxon>
        <taxon>environmental samples</taxon>
    </lineage>
</organism>